<dbReference type="GO" id="GO:0003677">
    <property type="term" value="F:DNA binding"/>
    <property type="evidence" value="ECO:0007669"/>
    <property type="project" value="UniProtKB-KW"/>
</dbReference>
<keyword evidence="1" id="KW-0238">DNA-binding</keyword>
<dbReference type="InterPro" id="IPR047057">
    <property type="entry name" value="MerR_fam"/>
</dbReference>
<dbReference type="GO" id="GO:0003700">
    <property type="term" value="F:DNA-binding transcription factor activity"/>
    <property type="evidence" value="ECO:0007669"/>
    <property type="project" value="InterPro"/>
</dbReference>
<dbReference type="Proteomes" id="UP000810252">
    <property type="component" value="Unassembled WGS sequence"/>
</dbReference>
<dbReference type="Gene3D" id="1.10.1660.10">
    <property type="match status" value="1"/>
</dbReference>
<evidence type="ECO:0000259" key="2">
    <source>
        <dbReference type="PROSITE" id="PS50937"/>
    </source>
</evidence>
<name>A0A9D9EJX5_9BACT</name>
<protein>
    <submittedName>
        <fullName evidence="3">MerR family transcriptional regulator</fullName>
    </submittedName>
</protein>
<feature type="domain" description="HTH merR-type" evidence="2">
    <location>
        <begin position="5"/>
        <end position="75"/>
    </location>
</feature>
<reference evidence="3" key="2">
    <citation type="journal article" date="2021" name="PeerJ">
        <title>Extensive microbial diversity within the chicken gut microbiome revealed by metagenomics and culture.</title>
        <authorList>
            <person name="Gilroy R."/>
            <person name="Ravi A."/>
            <person name="Getino M."/>
            <person name="Pursley I."/>
            <person name="Horton D.L."/>
            <person name="Alikhan N.F."/>
            <person name="Baker D."/>
            <person name="Gharbi K."/>
            <person name="Hall N."/>
            <person name="Watson M."/>
            <person name="Adriaenssens E.M."/>
            <person name="Foster-Nyarko E."/>
            <person name="Jarju S."/>
            <person name="Secka A."/>
            <person name="Antonio M."/>
            <person name="Oren A."/>
            <person name="Chaudhuri R.R."/>
            <person name="La Ragione R."/>
            <person name="Hildebrand F."/>
            <person name="Pallen M.J."/>
        </authorList>
    </citation>
    <scope>NUCLEOTIDE SEQUENCE</scope>
    <source>
        <strain evidence="3">20514</strain>
    </source>
</reference>
<comment type="caution">
    <text evidence="3">The sequence shown here is derived from an EMBL/GenBank/DDBJ whole genome shotgun (WGS) entry which is preliminary data.</text>
</comment>
<gene>
    <name evidence="3" type="ORF">IAC29_03540</name>
</gene>
<dbReference type="Pfam" id="PF13411">
    <property type="entry name" value="MerR_1"/>
    <property type="match status" value="1"/>
</dbReference>
<evidence type="ECO:0000313" key="4">
    <source>
        <dbReference type="Proteomes" id="UP000810252"/>
    </source>
</evidence>
<dbReference type="SMART" id="SM00422">
    <property type="entry name" value="HTH_MERR"/>
    <property type="match status" value="1"/>
</dbReference>
<dbReference type="InterPro" id="IPR009061">
    <property type="entry name" value="DNA-bd_dom_put_sf"/>
</dbReference>
<sequence length="108" mass="12367">MRKLFYTIGEVAGILGESATLVRFWSDNFSRFIHPVRNAKGNRLFSLEDVETFRQIHYLVGTGLKLEGVARRLRDDRAAVASELKVLDTLKEIREQLVAVRSSMTQEK</sequence>
<dbReference type="AlphaFoldDB" id="A0A9D9EJX5"/>
<dbReference type="PANTHER" id="PTHR30204:SF15">
    <property type="entry name" value="BLL5018 PROTEIN"/>
    <property type="match status" value="1"/>
</dbReference>
<proteinExistence type="predicted"/>
<reference evidence="3" key="1">
    <citation type="submission" date="2020-10" db="EMBL/GenBank/DDBJ databases">
        <authorList>
            <person name="Gilroy R."/>
        </authorList>
    </citation>
    <scope>NUCLEOTIDE SEQUENCE</scope>
    <source>
        <strain evidence="3">20514</strain>
    </source>
</reference>
<evidence type="ECO:0000313" key="3">
    <source>
        <dbReference type="EMBL" id="MBO8448328.1"/>
    </source>
</evidence>
<dbReference type="SUPFAM" id="SSF46955">
    <property type="entry name" value="Putative DNA-binding domain"/>
    <property type="match status" value="1"/>
</dbReference>
<evidence type="ECO:0000256" key="1">
    <source>
        <dbReference type="ARBA" id="ARBA00023125"/>
    </source>
</evidence>
<accession>A0A9D9EJX5</accession>
<dbReference type="PANTHER" id="PTHR30204">
    <property type="entry name" value="REDOX-CYCLING DRUG-SENSING TRANSCRIPTIONAL ACTIVATOR SOXR"/>
    <property type="match status" value="1"/>
</dbReference>
<organism evidence="3 4">
    <name type="scientific">Candidatus Cryptobacteroides merdigallinarum</name>
    <dbReference type="NCBI Taxonomy" id="2840770"/>
    <lineage>
        <taxon>Bacteria</taxon>
        <taxon>Pseudomonadati</taxon>
        <taxon>Bacteroidota</taxon>
        <taxon>Bacteroidia</taxon>
        <taxon>Bacteroidales</taxon>
        <taxon>Candidatus Cryptobacteroides</taxon>
    </lineage>
</organism>
<dbReference type="PROSITE" id="PS50937">
    <property type="entry name" value="HTH_MERR_2"/>
    <property type="match status" value="1"/>
</dbReference>
<dbReference type="InterPro" id="IPR000551">
    <property type="entry name" value="MerR-type_HTH_dom"/>
</dbReference>
<dbReference type="EMBL" id="JADIMQ010000051">
    <property type="protein sequence ID" value="MBO8448328.1"/>
    <property type="molecule type" value="Genomic_DNA"/>
</dbReference>